<dbReference type="PANTHER" id="PTHR43376:SF1">
    <property type="entry name" value="OLIGOPEPTIDE TRANSPORT SYSTEM PERMEASE PROTEIN"/>
    <property type="match status" value="1"/>
</dbReference>
<keyword evidence="3 5" id="KW-1133">Transmembrane helix</keyword>
<keyword evidence="5" id="KW-0813">Transport</keyword>
<keyword evidence="2 5" id="KW-0812">Transmembrane</keyword>
<organism evidence="7">
    <name type="scientific">Mesoaciditoga lauensis</name>
    <dbReference type="NCBI Taxonomy" id="1495039"/>
    <lineage>
        <taxon>Bacteria</taxon>
        <taxon>Thermotogati</taxon>
        <taxon>Thermotogota</taxon>
        <taxon>Thermotogae</taxon>
        <taxon>Mesoaciditogales</taxon>
        <taxon>Mesoaciditogaceae</taxon>
        <taxon>Mesoaciditoga</taxon>
    </lineage>
</organism>
<feature type="transmembrane region" description="Helical" evidence="5">
    <location>
        <begin position="199"/>
        <end position="217"/>
    </location>
</feature>
<evidence type="ECO:0000256" key="5">
    <source>
        <dbReference type="RuleBase" id="RU363032"/>
    </source>
</evidence>
<evidence type="ECO:0000259" key="6">
    <source>
        <dbReference type="PROSITE" id="PS50928"/>
    </source>
</evidence>
<accession>A0A7V3REW9</accession>
<dbReference type="CDD" id="cd06261">
    <property type="entry name" value="TM_PBP2"/>
    <property type="match status" value="1"/>
</dbReference>
<reference evidence="7" key="1">
    <citation type="journal article" date="2020" name="mSystems">
        <title>Genome- and Community-Level Interaction Insights into Carbon Utilization and Element Cycling Functions of Hydrothermarchaeota in Hydrothermal Sediment.</title>
        <authorList>
            <person name="Zhou Z."/>
            <person name="Liu Y."/>
            <person name="Xu W."/>
            <person name="Pan J."/>
            <person name="Luo Z.H."/>
            <person name="Li M."/>
        </authorList>
    </citation>
    <scope>NUCLEOTIDE SEQUENCE [LARGE SCALE GENOMIC DNA]</scope>
    <source>
        <strain evidence="7">SpSt-966</strain>
    </source>
</reference>
<feature type="transmembrane region" description="Helical" evidence="5">
    <location>
        <begin position="298"/>
        <end position="324"/>
    </location>
</feature>
<dbReference type="InterPro" id="IPR000515">
    <property type="entry name" value="MetI-like"/>
</dbReference>
<comment type="caution">
    <text evidence="7">The sequence shown here is derived from an EMBL/GenBank/DDBJ whole genome shotgun (WGS) entry which is preliminary data.</text>
</comment>
<keyword evidence="4 5" id="KW-0472">Membrane</keyword>
<dbReference type="InterPro" id="IPR035906">
    <property type="entry name" value="MetI-like_sf"/>
</dbReference>
<proteinExistence type="inferred from homology"/>
<gene>
    <name evidence="7" type="ORF">ENX73_04600</name>
</gene>
<evidence type="ECO:0000313" key="7">
    <source>
        <dbReference type="EMBL" id="HGE75386.1"/>
    </source>
</evidence>
<feature type="transmembrane region" description="Helical" evidence="5">
    <location>
        <begin position="252"/>
        <end position="278"/>
    </location>
</feature>
<dbReference type="Gene3D" id="1.10.3720.10">
    <property type="entry name" value="MetI-like"/>
    <property type="match status" value="1"/>
</dbReference>
<name>A0A7V3REW9_9BACT</name>
<protein>
    <submittedName>
        <fullName evidence="7">ABC transporter permease</fullName>
    </submittedName>
</protein>
<dbReference type="GO" id="GO:0005886">
    <property type="term" value="C:plasma membrane"/>
    <property type="evidence" value="ECO:0007669"/>
    <property type="project" value="UniProtKB-SubCell"/>
</dbReference>
<comment type="subcellular location">
    <subcellularLocation>
        <location evidence="5">Cell membrane</location>
        <topology evidence="5">Multi-pass membrane protein</topology>
    </subcellularLocation>
    <subcellularLocation>
        <location evidence="1">Membrane</location>
        <topology evidence="1">Multi-pass membrane protein</topology>
    </subcellularLocation>
</comment>
<evidence type="ECO:0000256" key="4">
    <source>
        <dbReference type="ARBA" id="ARBA00023136"/>
    </source>
</evidence>
<dbReference type="PANTHER" id="PTHR43376">
    <property type="entry name" value="OLIGOPEPTIDE TRANSPORT SYSTEM PERMEASE PROTEIN"/>
    <property type="match status" value="1"/>
</dbReference>
<evidence type="ECO:0000256" key="1">
    <source>
        <dbReference type="ARBA" id="ARBA00004141"/>
    </source>
</evidence>
<dbReference type="Pfam" id="PF00528">
    <property type="entry name" value="BPD_transp_1"/>
    <property type="match status" value="1"/>
</dbReference>
<evidence type="ECO:0000256" key="3">
    <source>
        <dbReference type="ARBA" id="ARBA00022989"/>
    </source>
</evidence>
<feature type="transmembrane region" description="Helical" evidence="5">
    <location>
        <begin position="146"/>
        <end position="166"/>
    </location>
</feature>
<feature type="domain" description="ABC transmembrane type-1" evidence="6">
    <location>
        <begin position="108"/>
        <end position="317"/>
    </location>
</feature>
<comment type="similarity">
    <text evidence="5">Belongs to the binding-protein-dependent transport system permease family.</text>
</comment>
<feature type="transmembrane region" description="Helical" evidence="5">
    <location>
        <begin position="173"/>
        <end position="193"/>
    </location>
</feature>
<feature type="transmembrane region" description="Helical" evidence="5">
    <location>
        <begin position="9"/>
        <end position="26"/>
    </location>
</feature>
<dbReference type="EMBL" id="DTPE01000186">
    <property type="protein sequence ID" value="HGE75386.1"/>
    <property type="molecule type" value="Genomic_DNA"/>
</dbReference>
<feature type="transmembrane region" description="Helical" evidence="5">
    <location>
        <begin position="103"/>
        <end position="126"/>
    </location>
</feature>
<sequence length="335" mass="38196">MRKYLTRKILIYLITFFIAASLDWSIPRVMPGNPVSLIVSRFAQNSSGSAQASLITKQMFDYFMQAFQLNKPWWEQYGLFWRNLFTGNLGISMYLYPKPVLSVILSAVPYDVLFLLPSILLSFWVGNRIGAWAARNKRADNALLPIFYILTSVPYFWLGILLVWVFGTILHVLPMSGAFSYSMTPSFTLAFIFDYLKHWILPFLSLFIVALGGWAIGMRNMIIYELESNYSRYMGSLGASQRLIRKYSYRNAVLPQVTGLALQLGTIVAGAITTEIVFSYPGIGYILFQAIMNKDYPLIQGCFLLIIIAVLLANFIIDVLYMFIDPRIRIAYTEG</sequence>
<dbReference type="PROSITE" id="PS50928">
    <property type="entry name" value="ABC_TM1"/>
    <property type="match status" value="1"/>
</dbReference>
<dbReference type="SUPFAM" id="SSF161098">
    <property type="entry name" value="MetI-like"/>
    <property type="match status" value="1"/>
</dbReference>
<dbReference type="GO" id="GO:0055085">
    <property type="term" value="P:transmembrane transport"/>
    <property type="evidence" value="ECO:0007669"/>
    <property type="project" value="InterPro"/>
</dbReference>
<evidence type="ECO:0000256" key="2">
    <source>
        <dbReference type="ARBA" id="ARBA00022692"/>
    </source>
</evidence>
<dbReference type="AlphaFoldDB" id="A0A7V3REW9"/>